<comment type="cofactor">
    <cofactor evidence="1">
        <name>Zn(2+)</name>
        <dbReference type="ChEBI" id="CHEBI:29105"/>
    </cofactor>
</comment>
<proteinExistence type="predicted"/>
<dbReference type="Pfam" id="PF00107">
    <property type="entry name" value="ADH_zinc_N"/>
    <property type="match status" value="1"/>
</dbReference>
<dbReference type="PANTHER" id="PTHR42813">
    <property type="entry name" value="ZINC-TYPE ALCOHOL DEHYDROGENASE-LIKE"/>
    <property type="match status" value="1"/>
</dbReference>
<evidence type="ECO:0000256" key="2">
    <source>
        <dbReference type="ARBA" id="ARBA00022723"/>
    </source>
</evidence>
<reference evidence="5 6" key="1">
    <citation type="submission" date="2024-10" db="EMBL/GenBank/DDBJ databases">
        <title>The Natural Products Discovery Center: Release of the First 8490 Sequenced Strains for Exploring Actinobacteria Biosynthetic Diversity.</title>
        <authorList>
            <person name="Kalkreuter E."/>
            <person name="Kautsar S.A."/>
            <person name="Yang D."/>
            <person name="Bader C.D."/>
            <person name="Teijaro C.N."/>
            <person name="Fluegel L."/>
            <person name="Davis C.M."/>
            <person name="Simpson J.R."/>
            <person name="Lauterbach L."/>
            <person name="Steele A.D."/>
            <person name="Gui C."/>
            <person name="Meng S."/>
            <person name="Li G."/>
            <person name="Viehrig K."/>
            <person name="Ye F."/>
            <person name="Su P."/>
            <person name="Kiefer A.F."/>
            <person name="Nichols A."/>
            <person name="Cepeda A.J."/>
            <person name="Yan W."/>
            <person name="Fan B."/>
            <person name="Jiang Y."/>
            <person name="Adhikari A."/>
            <person name="Zheng C.-J."/>
            <person name="Schuster L."/>
            <person name="Cowan T.M."/>
            <person name="Smanski M.J."/>
            <person name="Chevrette M.G."/>
            <person name="De Carvalho L.P.S."/>
            <person name="Shen B."/>
        </authorList>
    </citation>
    <scope>NUCLEOTIDE SEQUENCE [LARGE SCALE GENOMIC DNA]</scope>
    <source>
        <strain evidence="5 6">NPDC002173</strain>
    </source>
</reference>
<dbReference type="Gene3D" id="3.90.180.10">
    <property type="entry name" value="Medium-chain alcohol dehydrogenases, catalytic domain"/>
    <property type="match status" value="1"/>
</dbReference>
<sequence length="215" mass="22192">MLVPVPDDVPPLRVAAASDNLADAWRTVVPLLARREGASVLILGGGAKSIGLYAAGLATAHGAATVHYLDGDPGRRQIAESFGAEALAAVRGGYDIVVEATSQAPGLRRALTATAPGGVCTAVGYYLAAGTRVPVMRMYATDITLRVGVSHARAALPDLLDFVHRTGFPAERVTTLLADWDDAPAAYAAKATKLVLQRDRLTGDAGAAGSRVARP</sequence>
<dbReference type="InterPro" id="IPR013149">
    <property type="entry name" value="ADH-like_C"/>
</dbReference>
<evidence type="ECO:0000259" key="4">
    <source>
        <dbReference type="Pfam" id="PF00107"/>
    </source>
</evidence>
<dbReference type="EMBL" id="JBIASD010000004">
    <property type="protein sequence ID" value="MFF3665711.1"/>
    <property type="molecule type" value="Genomic_DNA"/>
</dbReference>
<evidence type="ECO:0000313" key="6">
    <source>
        <dbReference type="Proteomes" id="UP001602013"/>
    </source>
</evidence>
<dbReference type="SUPFAM" id="SSF51735">
    <property type="entry name" value="NAD(P)-binding Rossmann-fold domains"/>
    <property type="match status" value="1"/>
</dbReference>
<organism evidence="5 6">
    <name type="scientific">Microtetraspora malaysiensis</name>
    <dbReference type="NCBI Taxonomy" id="161358"/>
    <lineage>
        <taxon>Bacteria</taxon>
        <taxon>Bacillati</taxon>
        <taxon>Actinomycetota</taxon>
        <taxon>Actinomycetes</taxon>
        <taxon>Streptosporangiales</taxon>
        <taxon>Streptosporangiaceae</taxon>
        <taxon>Microtetraspora</taxon>
    </lineage>
</organism>
<evidence type="ECO:0000256" key="1">
    <source>
        <dbReference type="ARBA" id="ARBA00001947"/>
    </source>
</evidence>
<dbReference type="PANTHER" id="PTHR42813:SF7">
    <property type="entry name" value="ALCOHOL DEHYDROGENASE (ZN-DEPENDENT)-RELATED"/>
    <property type="match status" value="1"/>
</dbReference>
<keyword evidence="3" id="KW-0862">Zinc</keyword>
<comment type="caution">
    <text evidence="5">The sequence shown here is derived from an EMBL/GenBank/DDBJ whole genome shotgun (WGS) entry which is preliminary data.</text>
</comment>
<evidence type="ECO:0000313" key="5">
    <source>
        <dbReference type="EMBL" id="MFF3665711.1"/>
    </source>
</evidence>
<accession>A0ABW6SL67</accession>
<evidence type="ECO:0000256" key="3">
    <source>
        <dbReference type="ARBA" id="ARBA00022833"/>
    </source>
</evidence>
<name>A0ABW6SL67_9ACTN</name>
<dbReference type="RefSeq" id="WP_387409816.1">
    <property type="nucleotide sequence ID" value="NZ_JBIASD010000004.1"/>
</dbReference>
<dbReference type="Proteomes" id="UP001602013">
    <property type="component" value="Unassembled WGS sequence"/>
</dbReference>
<protein>
    <submittedName>
        <fullName evidence="5">Zinc-binding dehydrogenase</fullName>
    </submittedName>
</protein>
<keyword evidence="6" id="KW-1185">Reference proteome</keyword>
<dbReference type="InterPro" id="IPR036291">
    <property type="entry name" value="NAD(P)-bd_dom_sf"/>
</dbReference>
<feature type="domain" description="Alcohol dehydrogenase-like C-terminal" evidence="4">
    <location>
        <begin position="50"/>
        <end position="163"/>
    </location>
</feature>
<gene>
    <name evidence="5" type="ORF">ACFYXI_08955</name>
</gene>
<keyword evidence="2" id="KW-0479">Metal-binding</keyword>